<dbReference type="PROSITE" id="PS50222">
    <property type="entry name" value="EF_HAND_2"/>
    <property type="match status" value="3"/>
</dbReference>
<dbReference type="GO" id="GO:0005509">
    <property type="term" value="F:calcium ion binding"/>
    <property type="evidence" value="ECO:0007669"/>
    <property type="project" value="InterPro"/>
</dbReference>
<proteinExistence type="predicted"/>
<dbReference type="OrthoDB" id="26525at2759"/>
<dbReference type="STRING" id="337451.A0A3S3LZF5"/>
<dbReference type="InterPro" id="IPR039647">
    <property type="entry name" value="EF_hand_pair_protein_CML-like"/>
</dbReference>
<organism evidence="6 7">
    <name type="scientific">Cinnamomum micranthum f. kanehirae</name>
    <dbReference type="NCBI Taxonomy" id="337451"/>
    <lineage>
        <taxon>Eukaryota</taxon>
        <taxon>Viridiplantae</taxon>
        <taxon>Streptophyta</taxon>
        <taxon>Embryophyta</taxon>
        <taxon>Tracheophyta</taxon>
        <taxon>Spermatophyta</taxon>
        <taxon>Magnoliopsida</taxon>
        <taxon>Magnoliidae</taxon>
        <taxon>Laurales</taxon>
        <taxon>Lauraceae</taxon>
        <taxon>Cinnamomum</taxon>
    </lineage>
</organism>
<keyword evidence="3" id="KW-0106">Calcium</keyword>
<evidence type="ECO:0000313" key="6">
    <source>
        <dbReference type="EMBL" id="RWR74246.1"/>
    </source>
</evidence>
<keyword evidence="2" id="KW-0677">Repeat</keyword>
<evidence type="ECO:0000256" key="2">
    <source>
        <dbReference type="ARBA" id="ARBA00022737"/>
    </source>
</evidence>
<evidence type="ECO:0000259" key="5">
    <source>
        <dbReference type="PROSITE" id="PS50222"/>
    </source>
</evidence>
<gene>
    <name evidence="6" type="ORF">CKAN_00257000</name>
</gene>
<dbReference type="EMBL" id="QPKB01000001">
    <property type="protein sequence ID" value="RWR74246.1"/>
    <property type="molecule type" value="Genomic_DNA"/>
</dbReference>
<keyword evidence="7" id="KW-1185">Reference proteome</keyword>
<feature type="domain" description="EF-hand" evidence="5">
    <location>
        <begin position="38"/>
        <end position="73"/>
    </location>
</feature>
<dbReference type="Gene3D" id="1.10.238.10">
    <property type="entry name" value="EF-hand"/>
    <property type="match status" value="2"/>
</dbReference>
<comment type="caution">
    <text evidence="6">The sequence shown here is derived from an EMBL/GenBank/DDBJ whole genome shotgun (WGS) entry which is preliminary data.</text>
</comment>
<dbReference type="Proteomes" id="UP000283530">
    <property type="component" value="Unassembled WGS sequence"/>
</dbReference>
<dbReference type="CDD" id="cd00051">
    <property type="entry name" value="EFh"/>
    <property type="match status" value="2"/>
</dbReference>
<name>A0A3S3LZF5_9MAGN</name>
<feature type="domain" description="EF-hand" evidence="5">
    <location>
        <begin position="148"/>
        <end position="178"/>
    </location>
</feature>
<evidence type="ECO:0000256" key="3">
    <source>
        <dbReference type="ARBA" id="ARBA00022837"/>
    </source>
</evidence>
<evidence type="ECO:0000313" key="7">
    <source>
        <dbReference type="Proteomes" id="UP000283530"/>
    </source>
</evidence>
<dbReference type="PROSITE" id="PS00018">
    <property type="entry name" value="EF_HAND_1"/>
    <property type="match status" value="3"/>
</dbReference>
<dbReference type="FunFam" id="1.10.238.10:FF:000003">
    <property type="entry name" value="Calmodulin A"/>
    <property type="match status" value="1"/>
</dbReference>
<feature type="region of interest" description="Disordered" evidence="4">
    <location>
        <begin position="1"/>
        <end position="36"/>
    </location>
</feature>
<accession>A0A3S3LZF5</accession>
<dbReference type="InterPro" id="IPR002048">
    <property type="entry name" value="EF_hand_dom"/>
</dbReference>
<sequence>MASKWFSNKSFKLSLPHRRRKSDPPSPPVSPPAIQDHGRTHKLQEAFHHFDGDGDGKISSEELRAFFVSIGEDMSLMEAETAINSLDSDGDDLMDFSDFLRLMDCDRSGDHGLDDLRMAFEMFEADKGSGLITPSGLQQMLNRLGDPKSYQECEAMIQVFDLDGNGVLDFHEFQQMMT</sequence>
<dbReference type="PANTHER" id="PTHR10891">
    <property type="entry name" value="EF-HAND CALCIUM-BINDING DOMAIN CONTAINING PROTEIN"/>
    <property type="match status" value="1"/>
</dbReference>
<keyword evidence="1" id="KW-0479">Metal-binding</keyword>
<evidence type="ECO:0000256" key="4">
    <source>
        <dbReference type="SAM" id="MobiDB-lite"/>
    </source>
</evidence>
<dbReference type="InterPro" id="IPR011992">
    <property type="entry name" value="EF-hand-dom_pair"/>
</dbReference>
<feature type="domain" description="EF-hand" evidence="5">
    <location>
        <begin position="74"/>
        <end position="109"/>
    </location>
</feature>
<evidence type="ECO:0000256" key="1">
    <source>
        <dbReference type="ARBA" id="ARBA00022723"/>
    </source>
</evidence>
<protein>
    <submittedName>
        <fullName evidence="6">Putative calcium-binding protein CML41</fullName>
    </submittedName>
</protein>
<dbReference type="SUPFAM" id="SSF47473">
    <property type="entry name" value="EF-hand"/>
    <property type="match status" value="1"/>
</dbReference>
<reference evidence="6 7" key="1">
    <citation type="journal article" date="2019" name="Nat. Plants">
        <title>Stout camphor tree genome fills gaps in understanding of flowering plant genome evolution.</title>
        <authorList>
            <person name="Chaw S.M."/>
            <person name="Liu Y.C."/>
            <person name="Wu Y.W."/>
            <person name="Wang H.Y."/>
            <person name="Lin C.I."/>
            <person name="Wu C.S."/>
            <person name="Ke H.M."/>
            <person name="Chang L.Y."/>
            <person name="Hsu C.Y."/>
            <person name="Yang H.T."/>
            <person name="Sudianto E."/>
            <person name="Hsu M.H."/>
            <person name="Wu K.P."/>
            <person name="Wang L.N."/>
            <person name="Leebens-Mack J.H."/>
            <person name="Tsai I.J."/>
        </authorList>
    </citation>
    <scope>NUCLEOTIDE SEQUENCE [LARGE SCALE GENOMIC DNA]</scope>
    <source>
        <strain evidence="7">cv. Chaw 1501</strain>
        <tissue evidence="6">Young leaves</tissue>
    </source>
</reference>
<dbReference type="Pfam" id="PF13499">
    <property type="entry name" value="EF-hand_7"/>
    <property type="match status" value="2"/>
</dbReference>
<feature type="compositionally biased region" description="Polar residues" evidence="4">
    <location>
        <begin position="1"/>
        <end position="11"/>
    </location>
</feature>
<dbReference type="SMART" id="SM00054">
    <property type="entry name" value="EFh"/>
    <property type="match status" value="4"/>
</dbReference>
<dbReference type="InterPro" id="IPR018247">
    <property type="entry name" value="EF_Hand_1_Ca_BS"/>
</dbReference>
<dbReference type="AlphaFoldDB" id="A0A3S3LZF5"/>